<accession>A0ABT5KY74</accession>
<keyword evidence="1" id="KW-0175">Coiled coil</keyword>
<evidence type="ECO:0000256" key="1">
    <source>
        <dbReference type="SAM" id="Coils"/>
    </source>
</evidence>
<keyword evidence="3" id="KW-1185">Reference proteome</keyword>
<evidence type="ECO:0000313" key="3">
    <source>
        <dbReference type="Proteomes" id="UP001218788"/>
    </source>
</evidence>
<organism evidence="2 3">
    <name type="scientific">Alteromonas gilva</name>
    <dbReference type="NCBI Taxonomy" id="2987522"/>
    <lineage>
        <taxon>Bacteria</taxon>
        <taxon>Pseudomonadati</taxon>
        <taxon>Pseudomonadota</taxon>
        <taxon>Gammaproteobacteria</taxon>
        <taxon>Alteromonadales</taxon>
        <taxon>Alteromonadaceae</taxon>
        <taxon>Alteromonas/Salinimonas group</taxon>
        <taxon>Alteromonas</taxon>
    </lineage>
</organism>
<protein>
    <submittedName>
        <fullName evidence="2">Uncharacterized protein</fullName>
    </submittedName>
</protein>
<proteinExistence type="predicted"/>
<reference evidence="2 3" key="1">
    <citation type="submission" date="2022-10" db="EMBL/GenBank/DDBJ databases">
        <title>Alteromonas sp. chi3 Genome sequencing.</title>
        <authorList>
            <person name="Park S."/>
        </authorList>
    </citation>
    <scope>NUCLEOTIDE SEQUENCE [LARGE SCALE GENOMIC DNA]</scope>
    <source>
        <strain evidence="3">chi3</strain>
    </source>
</reference>
<name>A0ABT5KY74_9ALTE</name>
<feature type="coiled-coil region" evidence="1">
    <location>
        <begin position="80"/>
        <end position="107"/>
    </location>
</feature>
<gene>
    <name evidence="2" type="ORF">OIK42_02935</name>
</gene>
<evidence type="ECO:0000313" key="2">
    <source>
        <dbReference type="EMBL" id="MDC8829711.1"/>
    </source>
</evidence>
<dbReference type="RefSeq" id="WP_273638238.1">
    <property type="nucleotide sequence ID" value="NZ_JAQQXP010000001.1"/>
</dbReference>
<dbReference type="EMBL" id="JAQQXP010000001">
    <property type="protein sequence ID" value="MDC8829711.1"/>
    <property type="molecule type" value="Genomic_DNA"/>
</dbReference>
<sequence length="134" mass="15575">MAKHLTDDDIEKIVDILDNWSVETKLTWDRLVDSVQHGLGIETTRQTLSKQKRIKDTFKAVKAIVSGNTKPVDKTLPSSLKIAAQRIEALERKVERLERENHELLEQFHVWLYNADRLKITIEQLNSPLPRKTH</sequence>
<comment type="caution">
    <text evidence="2">The sequence shown here is derived from an EMBL/GenBank/DDBJ whole genome shotgun (WGS) entry which is preliminary data.</text>
</comment>
<dbReference type="Proteomes" id="UP001218788">
    <property type="component" value="Unassembled WGS sequence"/>
</dbReference>